<evidence type="ECO:0000313" key="1">
    <source>
        <dbReference type="EMBL" id="CRL20850.1"/>
    </source>
</evidence>
<organism evidence="1 2">
    <name type="scientific">Penicillium camemberti (strain FM 013)</name>
    <dbReference type="NCBI Taxonomy" id="1429867"/>
    <lineage>
        <taxon>Eukaryota</taxon>
        <taxon>Fungi</taxon>
        <taxon>Dikarya</taxon>
        <taxon>Ascomycota</taxon>
        <taxon>Pezizomycotina</taxon>
        <taxon>Eurotiomycetes</taxon>
        <taxon>Eurotiomycetidae</taxon>
        <taxon>Eurotiales</taxon>
        <taxon>Aspergillaceae</taxon>
        <taxon>Penicillium</taxon>
    </lineage>
</organism>
<evidence type="ECO:0000313" key="2">
    <source>
        <dbReference type="Proteomes" id="UP000053732"/>
    </source>
</evidence>
<sequence>MFLDNLGTCLSDRYSRTGATENLEKAIRVAQQAVDITPFARPRKPTHGLGWVFVSRPVGTISIAHSPLSSYHP</sequence>
<reference evidence="1 2" key="1">
    <citation type="journal article" date="2014" name="Nat. Commun.">
        <title>Multiple recent horizontal transfers of a large genomic region in cheese making fungi.</title>
        <authorList>
            <person name="Cheeseman K."/>
            <person name="Ropars J."/>
            <person name="Renault P."/>
            <person name="Dupont J."/>
            <person name="Gouzy J."/>
            <person name="Branca A."/>
            <person name="Abraham A.L."/>
            <person name="Ceppi M."/>
            <person name="Conseiller E."/>
            <person name="Debuchy R."/>
            <person name="Malagnac F."/>
            <person name="Goarin A."/>
            <person name="Silar P."/>
            <person name="Lacoste S."/>
            <person name="Sallet E."/>
            <person name="Bensimon A."/>
            <person name="Giraud T."/>
            <person name="Brygoo Y."/>
        </authorList>
    </citation>
    <scope>NUCLEOTIDE SEQUENCE [LARGE SCALE GENOMIC DNA]</scope>
    <source>
        <strain evidence="2">FM 013</strain>
    </source>
</reference>
<name>A0A0G4P3F1_PENC3</name>
<dbReference type="EMBL" id="HG793138">
    <property type="protein sequence ID" value="CRL20850.1"/>
    <property type="molecule type" value="Genomic_DNA"/>
</dbReference>
<dbReference type="Proteomes" id="UP000053732">
    <property type="component" value="Unassembled WGS sequence"/>
</dbReference>
<keyword evidence="2" id="KW-1185">Reference proteome</keyword>
<accession>A0A0G4P3F1</accession>
<dbReference type="AlphaFoldDB" id="A0A0G4P3F1"/>
<gene>
    <name evidence="1" type="ORF">PCAMFM013_S005g000014</name>
</gene>
<protein>
    <submittedName>
        <fullName evidence="1">Str. FM013</fullName>
    </submittedName>
</protein>
<proteinExistence type="predicted"/>